<organism evidence="8 9">
    <name type="scientific">Strongyloides papillosus</name>
    <name type="common">Intestinal threadworm</name>
    <dbReference type="NCBI Taxonomy" id="174720"/>
    <lineage>
        <taxon>Eukaryota</taxon>
        <taxon>Metazoa</taxon>
        <taxon>Ecdysozoa</taxon>
        <taxon>Nematoda</taxon>
        <taxon>Chromadorea</taxon>
        <taxon>Rhabditida</taxon>
        <taxon>Tylenchina</taxon>
        <taxon>Panagrolaimomorpha</taxon>
        <taxon>Strongyloidoidea</taxon>
        <taxon>Strongyloididae</taxon>
        <taxon>Strongyloides</taxon>
    </lineage>
</organism>
<evidence type="ECO:0000256" key="4">
    <source>
        <dbReference type="ARBA" id="ARBA00022592"/>
    </source>
</evidence>
<keyword evidence="6" id="KW-1133">Transmembrane helix</keyword>
<proteinExistence type="inferred from homology"/>
<accession>A0A0N5CIW2</accession>
<keyword evidence="3" id="KW-0813">Transport</keyword>
<dbReference type="AlphaFoldDB" id="A0A0N5CIW2"/>
<dbReference type="Pfam" id="PF01384">
    <property type="entry name" value="PHO4"/>
    <property type="match status" value="1"/>
</dbReference>
<reference evidence="9" key="1">
    <citation type="submission" date="2017-02" db="UniProtKB">
        <authorList>
            <consortium name="WormBaseParasite"/>
        </authorList>
    </citation>
    <scope>IDENTIFICATION</scope>
</reference>
<dbReference type="GO" id="GO:0005315">
    <property type="term" value="F:phosphate transmembrane transporter activity"/>
    <property type="evidence" value="ECO:0007669"/>
    <property type="project" value="InterPro"/>
</dbReference>
<comment type="subcellular location">
    <subcellularLocation>
        <location evidence="1">Membrane</location>
        <topology evidence="1">Multi-pass membrane protein</topology>
    </subcellularLocation>
</comment>
<evidence type="ECO:0000256" key="2">
    <source>
        <dbReference type="ARBA" id="ARBA00009916"/>
    </source>
</evidence>
<keyword evidence="5" id="KW-0812">Transmembrane</keyword>
<dbReference type="Proteomes" id="UP000046392">
    <property type="component" value="Unplaced"/>
</dbReference>
<evidence type="ECO:0000313" key="9">
    <source>
        <dbReference type="WBParaSite" id="SPAL_0001776700.1"/>
    </source>
</evidence>
<protein>
    <submittedName>
        <fullName evidence="9">Uncharacterized protein</fullName>
    </submittedName>
</protein>
<evidence type="ECO:0000256" key="3">
    <source>
        <dbReference type="ARBA" id="ARBA00022448"/>
    </source>
</evidence>
<dbReference type="InterPro" id="IPR001204">
    <property type="entry name" value="Phos_transporter"/>
</dbReference>
<dbReference type="GO" id="GO:0006817">
    <property type="term" value="P:phosphate ion transport"/>
    <property type="evidence" value="ECO:0007669"/>
    <property type="project" value="UniProtKB-KW"/>
</dbReference>
<comment type="similarity">
    <text evidence="2">Belongs to the inorganic phosphate transporter (PiT) (TC 2.A.20) family.</text>
</comment>
<evidence type="ECO:0000256" key="5">
    <source>
        <dbReference type="ARBA" id="ARBA00022692"/>
    </source>
</evidence>
<evidence type="ECO:0000256" key="6">
    <source>
        <dbReference type="ARBA" id="ARBA00022989"/>
    </source>
</evidence>
<evidence type="ECO:0000313" key="8">
    <source>
        <dbReference type="Proteomes" id="UP000046392"/>
    </source>
</evidence>
<evidence type="ECO:0000256" key="7">
    <source>
        <dbReference type="ARBA" id="ARBA00023136"/>
    </source>
</evidence>
<dbReference type="GO" id="GO:0016020">
    <property type="term" value="C:membrane"/>
    <property type="evidence" value="ECO:0007669"/>
    <property type="project" value="UniProtKB-SubCell"/>
</dbReference>
<sequence>MGIYGDITEITPVPVLVIEFESLATVLFTSKLGPPISSTQCKIGSVIFAGFSKNHQSIH</sequence>
<name>A0A0N5CIW2_STREA</name>
<dbReference type="WBParaSite" id="SPAL_0001776700.1">
    <property type="protein sequence ID" value="SPAL_0001776700.1"/>
    <property type="gene ID" value="SPAL_0001776700"/>
</dbReference>
<evidence type="ECO:0000256" key="1">
    <source>
        <dbReference type="ARBA" id="ARBA00004141"/>
    </source>
</evidence>
<keyword evidence="4" id="KW-0592">Phosphate transport</keyword>
<keyword evidence="8" id="KW-1185">Reference proteome</keyword>
<keyword evidence="7" id="KW-0472">Membrane</keyword>